<dbReference type="RefSeq" id="WP_089397463.1">
    <property type="nucleotide sequence ID" value="NZ_FZOT01000001.1"/>
</dbReference>
<dbReference type="PANTHER" id="PTHR12277">
    <property type="entry name" value="ALPHA/BETA HYDROLASE DOMAIN-CONTAINING PROTEIN"/>
    <property type="match status" value="1"/>
</dbReference>
<dbReference type="AlphaFoldDB" id="A0A239C3Z0"/>
<sequence>MLLLVPLLVVAGLYLGQDRLILQPDFRLPSWQAMAEPAELQPWLEQGRYLGKVLEASGPARGTAVLFHGNAGHVDHRLPLAKQLAGRGLRVVLVEYPGFGRREGSAGINPILEAAQADFMLALRRWPGPVFVVGESLGAGVAAQVIRSHPDQVAGALLVTPWSSLAALAREKAGHLPVDWLLHQRLDSAEALTGYGGRLVILGAGRDGVIPVEHARALARALPHAAYLEVAEANHNTWLAHIVPAQWDSLFGALLGER</sequence>
<evidence type="ECO:0000313" key="2">
    <source>
        <dbReference type="EMBL" id="SNS14622.1"/>
    </source>
</evidence>
<dbReference type="InterPro" id="IPR000073">
    <property type="entry name" value="AB_hydrolase_1"/>
</dbReference>
<dbReference type="PRINTS" id="PR00111">
    <property type="entry name" value="ABHYDROLASE"/>
</dbReference>
<evidence type="ECO:0000259" key="1">
    <source>
        <dbReference type="Pfam" id="PF12146"/>
    </source>
</evidence>
<keyword evidence="3" id="KW-1185">Reference proteome</keyword>
<reference evidence="2 3" key="1">
    <citation type="submission" date="2017-06" db="EMBL/GenBank/DDBJ databases">
        <authorList>
            <person name="Kim H.J."/>
            <person name="Triplett B.A."/>
        </authorList>
    </citation>
    <scope>NUCLEOTIDE SEQUENCE [LARGE SCALE GENOMIC DNA]</scope>
    <source>
        <strain evidence="2 3">U15</strain>
    </source>
</reference>
<dbReference type="Gene3D" id="3.40.50.1820">
    <property type="entry name" value="alpha/beta hydrolase"/>
    <property type="match status" value="1"/>
</dbReference>
<evidence type="ECO:0000313" key="3">
    <source>
        <dbReference type="Proteomes" id="UP000198284"/>
    </source>
</evidence>
<name>A0A239C3Z0_9BURK</name>
<dbReference type="Proteomes" id="UP000198284">
    <property type="component" value="Unassembled WGS sequence"/>
</dbReference>
<feature type="domain" description="Serine aminopeptidase S33" evidence="1">
    <location>
        <begin position="59"/>
        <end position="167"/>
    </location>
</feature>
<dbReference type="SUPFAM" id="SSF53474">
    <property type="entry name" value="alpha/beta-Hydrolases"/>
    <property type="match status" value="1"/>
</dbReference>
<dbReference type="InterPro" id="IPR022742">
    <property type="entry name" value="Hydrolase_4"/>
</dbReference>
<dbReference type="EMBL" id="FZOT01000001">
    <property type="protein sequence ID" value="SNS14622.1"/>
    <property type="molecule type" value="Genomic_DNA"/>
</dbReference>
<organism evidence="2 3">
    <name type="scientific">Noviherbaspirillum humi</name>
    <dbReference type="NCBI Taxonomy" id="1688639"/>
    <lineage>
        <taxon>Bacteria</taxon>
        <taxon>Pseudomonadati</taxon>
        <taxon>Pseudomonadota</taxon>
        <taxon>Betaproteobacteria</taxon>
        <taxon>Burkholderiales</taxon>
        <taxon>Oxalobacteraceae</taxon>
        <taxon>Noviherbaspirillum</taxon>
    </lineage>
</organism>
<dbReference type="InterPro" id="IPR029058">
    <property type="entry name" value="AB_hydrolase_fold"/>
</dbReference>
<proteinExistence type="predicted"/>
<dbReference type="Pfam" id="PF12146">
    <property type="entry name" value="Hydrolase_4"/>
    <property type="match status" value="1"/>
</dbReference>
<accession>A0A239C3Z0</accession>
<gene>
    <name evidence="2" type="ORF">SAMN06265795_101233</name>
</gene>
<protein>
    <recommendedName>
        <fullName evidence="1">Serine aminopeptidase S33 domain-containing protein</fullName>
    </recommendedName>
</protein>
<dbReference type="OrthoDB" id="9798884at2"/>